<evidence type="ECO:0008006" key="3">
    <source>
        <dbReference type="Google" id="ProtNLM"/>
    </source>
</evidence>
<dbReference type="EMBL" id="HBIC01020722">
    <property type="protein sequence ID" value="CAE0281489.1"/>
    <property type="molecule type" value="Transcribed_RNA"/>
</dbReference>
<accession>A0A7S3M3T2</accession>
<dbReference type="EMBL" id="HBIC01020721">
    <property type="protein sequence ID" value="CAE0281488.1"/>
    <property type="molecule type" value="Transcribed_RNA"/>
</dbReference>
<gene>
    <name evidence="1" type="ORF">SELO1098_LOCUS10322</name>
    <name evidence="2" type="ORF">SELO1098_LOCUS10323</name>
</gene>
<organism evidence="2">
    <name type="scientific">Spumella elongata</name>
    <dbReference type="NCBI Taxonomy" id="89044"/>
    <lineage>
        <taxon>Eukaryota</taxon>
        <taxon>Sar</taxon>
        <taxon>Stramenopiles</taxon>
        <taxon>Ochrophyta</taxon>
        <taxon>Chrysophyceae</taxon>
        <taxon>Chromulinales</taxon>
        <taxon>Chromulinaceae</taxon>
        <taxon>Spumella</taxon>
    </lineage>
</organism>
<name>A0A7S3M3T2_9STRA</name>
<evidence type="ECO:0000313" key="2">
    <source>
        <dbReference type="EMBL" id="CAE0281489.1"/>
    </source>
</evidence>
<sequence length="321" mass="36153">MASADITLRVVDLHCVIPTEPILHLPVMVASSNYGTDKVDVIVPYASPAILNPPPKNRSVKFDTEPMPWNKNPIDRTLAPPLPAPKELTIFTNRHNLLSLLYIFMFHPSNYYHENQSFRVSRVGNTVYFLDGPLGEDPGPMPDKGYPGAFGVPFEKLVSTQANPAVEKFFVFHTYTLLAEICLLVRAEVDCVYKKDPKSADLGVLTEIKSKKNNKRYPVWSNTDYFRTVWAQMLFGCTESLIIGTYNANSAGDIATFDNISQLTFMEVADYANMREKEKNYLYPLTQLATLLKWIKDNVGDGENKTFTYSKGGRLFTLSSI</sequence>
<dbReference type="AlphaFoldDB" id="A0A7S3M3T2"/>
<reference evidence="2" key="1">
    <citation type="submission" date="2021-01" db="EMBL/GenBank/DDBJ databases">
        <authorList>
            <person name="Corre E."/>
            <person name="Pelletier E."/>
            <person name="Niang G."/>
            <person name="Scheremetjew M."/>
            <person name="Finn R."/>
            <person name="Kale V."/>
            <person name="Holt S."/>
            <person name="Cochrane G."/>
            <person name="Meng A."/>
            <person name="Brown T."/>
            <person name="Cohen L."/>
        </authorList>
    </citation>
    <scope>NUCLEOTIDE SEQUENCE</scope>
    <source>
        <strain evidence="2">CCAP 955/1</strain>
    </source>
</reference>
<proteinExistence type="predicted"/>
<evidence type="ECO:0000313" key="1">
    <source>
        <dbReference type="EMBL" id="CAE0281488.1"/>
    </source>
</evidence>
<protein>
    <recommendedName>
        <fullName evidence="3">Decapping nuclease</fullName>
    </recommendedName>
</protein>